<proteinExistence type="predicted"/>
<keyword evidence="1" id="KW-0175">Coiled coil</keyword>
<feature type="coiled-coil region" evidence="1">
    <location>
        <begin position="15"/>
        <end position="84"/>
    </location>
</feature>
<dbReference type="EMBL" id="BMJC01000003">
    <property type="protein sequence ID" value="GGB06600.1"/>
    <property type="molecule type" value="Genomic_DNA"/>
</dbReference>
<sequence>MSEDTNSAGKQGAPAGDAELRVRRIQEKLQQLLRQRDLLLKENGRLREELKQLQQDHTDQGARLEQLQQQVEILRATKAAMSEGEKRALEKRLGQYIREIDRCIAMLGE</sequence>
<keyword evidence="3" id="KW-1185">Reference proteome</keyword>
<reference evidence="2" key="2">
    <citation type="submission" date="2020-09" db="EMBL/GenBank/DDBJ databases">
        <authorList>
            <person name="Sun Q."/>
            <person name="Zhou Y."/>
        </authorList>
    </citation>
    <scope>NUCLEOTIDE SEQUENCE</scope>
    <source>
        <strain evidence="2">CGMCC 1.15448</strain>
    </source>
</reference>
<comment type="caution">
    <text evidence="2">The sequence shown here is derived from an EMBL/GenBank/DDBJ whole genome shotgun (WGS) entry which is preliminary data.</text>
</comment>
<reference evidence="2" key="1">
    <citation type="journal article" date="2014" name="Int. J. Syst. Evol. Microbiol.">
        <title>Complete genome sequence of Corynebacterium casei LMG S-19264T (=DSM 44701T), isolated from a smear-ripened cheese.</title>
        <authorList>
            <consortium name="US DOE Joint Genome Institute (JGI-PGF)"/>
            <person name="Walter F."/>
            <person name="Albersmeier A."/>
            <person name="Kalinowski J."/>
            <person name="Ruckert C."/>
        </authorList>
    </citation>
    <scope>NUCLEOTIDE SEQUENCE</scope>
    <source>
        <strain evidence="2">CGMCC 1.15448</strain>
    </source>
</reference>
<protein>
    <submittedName>
        <fullName evidence="2">Uncharacterized protein</fullName>
    </submittedName>
</protein>
<name>A0A8J2XTV8_9BACT</name>
<dbReference type="AlphaFoldDB" id="A0A8J2XTV8"/>
<gene>
    <name evidence="2" type="ORF">GCM10011511_32580</name>
</gene>
<dbReference type="RefSeq" id="WP_188933502.1">
    <property type="nucleotide sequence ID" value="NZ_BMJC01000003.1"/>
</dbReference>
<evidence type="ECO:0000313" key="3">
    <source>
        <dbReference type="Proteomes" id="UP000607559"/>
    </source>
</evidence>
<organism evidence="2 3">
    <name type="scientific">Puia dinghuensis</name>
    <dbReference type="NCBI Taxonomy" id="1792502"/>
    <lineage>
        <taxon>Bacteria</taxon>
        <taxon>Pseudomonadati</taxon>
        <taxon>Bacteroidota</taxon>
        <taxon>Chitinophagia</taxon>
        <taxon>Chitinophagales</taxon>
        <taxon>Chitinophagaceae</taxon>
        <taxon>Puia</taxon>
    </lineage>
</organism>
<accession>A0A8J2XTV8</accession>
<dbReference type="Proteomes" id="UP000607559">
    <property type="component" value="Unassembled WGS sequence"/>
</dbReference>
<evidence type="ECO:0000313" key="2">
    <source>
        <dbReference type="EMBL" id="GGB06600.1"/>
    </source>
</evidence>
<evidence type="ECO:0000256" key="1">
    <source>
        <dbReference type="SAM" id="Coils"/>
    </source>
</evidence>